<keyword evidence="6" id="KW-0067">ATP-binding</keyword>
<keyword evidence="4" id="KW-0479">Metal-binding</keyword>
<feature type="domain" description="TRNA-binding" evidence="12">
    <location>
        <begin position="1"/>
        <end position="31"/>
    </location>
</feature>
<dbReference type="GO" id="GO:0000049">
    <property type="term" value="F:tRNA binding"/>
    <property type="evidence" value="ECO:0007669"/>
    <property type="project" value="UniProtKB-UniRule"/>
</dbReference>
<dbReference type="PROSITE" id="PS50886">
    <property type="entry name" value="TRBD"/>
    <property type="match status" value="1"/>
</dbReference>
<feature type="non-terminal residue" evidence="13">
    <location>
        <position position="274"/>
    </location>
</feature>
<evidence type="ECO:0000256" key="11">
    <source>
        <dbReference type="PROSITE-ProRule" id="PRU00209"/>
    </source>
</evidence>
<dbReference type="PANTHER" id="PTHR10947:SF0">
    <property type="entry name" value="PHENYLALANINE--TRNA LIGASE BETA SUBUNIT"/>
    <property type="match status" value="1"/>
</dbReference>
<keyword evidence="2 11" id="KW-0820">tRNA-binding</keyword>
<evidence type="ECO:0000256" key="8">
    <source>
        <dbReference type="ARBA" id="ARBA00022884"/>
    </source>
</evidence>
<dbReference type="InterPro" id="IPR020825">
    <property type="entry name" value="Phe-tRNA_synthase-like_B3/B4"/>
</dbReference>
<keyword evidence="5" id="KW-0547">Nucleotide-binding</keyword>
<dbReference type="GO" id="GO:0046872">
    <property type="term" value="F:metal ion binding"/>
    <property type="evidence" value="ECO:0007669"/>
    <property type="project" value="UniProtKB-KW"/>
</dbReference>
<dbReference type="GO" id="GO:0004826">
    <property type="term" value="F:phenylalanine-tRNA ligase activity"/>
    <property type="evidence" value="ECO:0007669"/>
    <property type="project" value="InterPro"/>
</dbReference>
<evidence type="ECO:0000256" key="3">
    <source>
        <dbReference type="ARBA" id="ARBA00022598"/>
    </source>
</evidence>
<keyword evidence="7" id="KW-0460">Magnesium</keyword>
<keyword evidence="9" id="KW-0648">Protein biosynthesis</keyword>
<dbReference type="SMART" id="SM00873">
    <property type="entry name" value="B3_4"/>
    <property type="match status" value="1"/>
</dbReference>
<dbReference type="Pfam" id="PF03483">
    <property type="entry name" value="B3_4"/>
    <property type="match status" value="1"/>
</dbReference>
<dbReference type="InterPro" id="IPR045060">
    <property type="entry name" value="Phe-tRNA-ligase_IIc_bsu"/>
</dbReference>
<evidence type="ECO:0000256" key="9">
    <source>
        <dbReference type="ARBA" id="ARBA00022917"/>
    </source>
</evidence>
<gene>
    <name evidence="13" type="ORF">ANCCEY_15565</name>
</gene>
<dbReference type="FunFam" id="3.50.40.10:FF:000001">
    <property type="entry name" value="Phenylalanine--tRNA ligase beta subunit"/>
    <property type="match status" value="1"/>
</dbReference>
<evidence type="ECO:0000256" key="10">
    <source>
        <dbReference type="ARBA" id="ARBA00023146"/>
    </source>
</evidence>
<evidence type="ECO:0000313" key="13">
    <source>
        <dbReference type="EMBL" id="EPB65372.1"/>
    </source>
</evidence>
<dbReference type="SUPFAM" id="SSF50249">
    <property type="entry name" value="Nucleic acid-binding proteins"/>
    <property type="match status" value="1"/>
</dbReference>
<dbReference type="AlphaFoldDB" id="A0A0D6LC93"/>
<dbReference type="Gene3D" id="3.30.56.10">
    <property type="match status" value="1"/>
</dbReference>
<dbReference type="Gene3D" id="2.40.50.140">
    <property type="entry name" value="Nucleic acid-binding proteins"/>
    <property type="match status" value="1"/>
</dbReference>
<evidence type="ECO:0000313" key="14">
    <source>
        <dbReference type="Proteomes" id="UP000054495"/>
    </source>
</evidence>
<protein>
    <submittedName>
        <fullName evidence="13">B3/4 domain protein</fullName>
    </submittedName>
</protein>
<dbReference type="InterPro" id="IPR005146">
    <property type="entry name" value="B3/B4_tRNA-bd"/>
</dbReference>
<keyword evidence="8 11" id="KW-0694">RNA-binding</keyword>
<evidence type="ECO:0000256" key="6">
    <source>
        <dbReference type="ARBA" id="ARBA00022840"/>
    </source>
</evidence>
<dbReference type="InterPro" id="IPR012340">
    <property type="entry name" value="NA-bd_OB-fold"/>
</dbReference>
<keyword evidence="1" id="KW-0963">Cytoplasm</keyword>
<dbReference type="PANTHER" id="PTHR10947">
    <property type="entry name" value="PHENYLALANYL-TRNA SYNTHETASE BETA CHAIN AND LEUCINE-RICH REPEAT-CONTAINING PROTEIN 47"/>
    <property type="match status" value="1"/>
</dbReference>
<evidence type="ECO:0000259" key="12">
    <source>
        <dbReference type="PROSITE" id="PS50886"/>
    </source>
</evidence>
<accession>A0A0D6LC93</accession>
<dbReference type="GO" id="GO:0009328">
    <property type="term" value="C:phenylalanine-tRNA ligase complex"/>
    <property type="evidence" value="ECO:0007669"/>
    <property type="project" value="TreeGrafter"/>
</dbReference>
<dbReference type="Gene3D" id="3.50.40.10">
    <property type="entry name" value="Phenylalanyl-trna Synthetase, Chain B, domain 3"/>
    <property type="match status" value="1"/>
</dbReference>
<dbReference type="Proteomes" id="UP000054495">
    <property type="component" value="Unassembled WGS sequence"/>
</dbReference>
<keyword evidence="3" id="KW-0436">Ligase</keyword>
<keyword evidence="14" id="KW-1185">Reference proteome</keyword>
<dbReference type="GO" id="GO:0006432">
    <property type="term" value="P:phenylalanyl-tRNA aminoacylation"/>
    <property type="evidence" value="ECO:0007669"/>
    <property type="project" value="InterPro"/>
</dbReference>
<dbReference type="GO" id="GO:0005524">
    <property type="term" value="F:ATP binding"/>
    <property type="evidence" value="ECO:0007669"/>
    <property type="project" value="UniProtKB-KW"/>
</dbReference>
<reference evidence="13 14" key="1">
    <citation type="submission" date="2013-05" db="EMBL/GenBank/DDBJ databases">
        <title>Draft genome of the parasitic nematode Anyclostoma ceylanicum.</title>
        <authorList>
            <person name="Mitreva M."/>
        </authorList>
    </citation>
    <scope>NUCLEOTIDE SEQUENCE [LARGE SCALE GENOMIC DNA]</scope>
</reference>
<name>A0A0D6LC93_9BILA</name>
<sequence length="274" mass="29735">MLCAEDELGLGKSHDGILVLDNSLKPGTPAATVFELEDDYTIEIGLTPNRADAMGHIGVVRDYIAYENVHNGKNLSLTWPELNHLEPKNPSAVVSVSVEDTSLCPKYAGITISGIEVKPSPAWLQKRLRAIGLSPINNVVDITNFVMRELGTPLHAFDCNELNGKIVVKTAKDGEKFVTLDGVEHTLSSQNLMITNGEKNLCIAGVYGGLDSGVKDTTTSVFIESAYFNPVSVRKTAKEHGLSTDASFRFERGVDPSLTEYALRRCASLILEMA</sequence>
<dbReference type="EMBL" id="KE128815">
    <property type="protein sequence ID" value="EPB65372.1"/>
    <property type="molecule type" value="Genomic_DNA"/>
</dbReference>
<proteinExistence type="predicted"/>
<dbReference type="SUPFAM" id="SSF56037">
    <property type="entry name" value="PheT/TilS domain"/>
    <property type="match status" value="1"/>
</dbReference>
<evidence type="ECO:0000256" key="1">
    <source>
        <dbReference type="ARBA" id="ARBA00022490"/>
    </source>
</evidence>
<organism evidence="13 14">
    <name type="scientific">Ancylostoma ceylanicum</name>
    <dbReference type="NCBI Taxonomy" id="53326"/>
    <lineage>
        <taxon>Eukaryota</taxon>
        <taxon>Metazoa</taxon>
        <taxon>Ecdysozoa</taxon>
        <taxon>Nematoda</taxon>
        <taxon>Chromadorea</taxon>
        <taxon>Rhabditida</taxon>
        <taxon>Rhabditina</taxon>
        <taxon>Rhabditomorpha</taxon>
        <taxon>Strongyloidea</taxon>
        <taxon>Ancylostomatidae</taxon>
        <taxon>Ancylostomatinae</taxon>
        <taxon>Ancylostoma</taxon>
    </lineage>
</organism>
<dbReference type="InterPro" id="IPR002547">
    <property type="entry name" value="tRNA-bd_dom"/>
</dbReference>
<evidence type="ECO:0000256" key="5">
    <source>
        <dbReference type="ARBA" id="ARBA00022741"/>
    </source>
</evidence>
<keyword evidence="10" id="KW-0030">Aminoacyl-tRNA synthetase</keyword>
<evidence type="ECO:0000256" key="4">
    <source>
        <dbReference type="ARBA" id="ARBA00022723"/>
    </source>
</evidence>
<evidence type="ECO:0000256" key="2">
    <source>
        <dbReference type="ARBA" id="ARBA00022555"/>
    </source>
</evidence>
<evidence type="ECO:0000256" key="7">
    <source>
        <dbReference type="ARBA" id="ARBA00022842"/>
    </source>
</evidence>